<dbReference type="Gene3D" id="3.20.20.140">
    <property type="entry name" value="Metal-dependent hydrolases"/>
    <property type="match status" value="1"/>
</dbReference>
<proteinExistence type="predicted"/>
<dbReference type="PANTHER" id="PTHR21240">
    <property type="entry name" value="2-AMINO-3-CARBOXYLMUCONATE-6-SEMIALDEHYDE DECARBOXYLASE"/>
    <property type="match status" value="1"/>
</dbReference>
<dbReference type="Pfam" id="PF04909">
    <property type="entry name" value="Amidohydro_2"/>
    <property type="match status" value="1"/>
</dbReference>
<dbReference type="InterPro" id="IPR006680">
    <property type="entry name" value="Amidohydro-rel"/>
</dbReference>
<dbReference type="GO" id="GO:0016787">
    <property type="term" value="F:hydrolase activity"/>
    <property type="evidence" value="ECO:0007669"/>
    <property type="project" value="InterPro"/>
</dbReference>
<evidence type="ECO:0000313" key="3">
    <source>
        <dbReference type="EMBL" id="KKL66856.1"/>
    </source>
</evidence>
<organism evidence="3">
    <name type="scientific">marine sediment metagenome</name>
    <dbReference type="NCBI Taxonomy" id="412755"/>
    <lineage>
        <taxon>unclassified sequences</taxon>
        <taxon>metagenomes</taxon>
        <taxon>ecological metagenomes</taxon>
    </lineage>
</organism>
<feature type="domain" description="Amidohydrolase-related" evidence="2">
    <location>
        <begin position="15"/>
        <end position="260"/>
    </location>
</feature>
<dbReference type="PANTHER" id="PTHR21240:SF19">
    <property type="entry name" value="CATALYTIC_ HYDROLASE"/>
    <property type="match status" value="1"/>
</dbReference>
<dbReference type="AlphaFoldDB" id="A0A0F9EKR7"/>
<dbReference type="InterPro" id="IPR032465">
    <property type="entry name" value="ACMSD"/>
</dbReference>
<feature type="non-terminal residue" evidence="3">
    <location>
        <position position="324"/>
    </location>
</feature>
<evidence type="ECO:0000259" key="2">
    <source>
        <dbReference type="Pfam" id="PF04909"/>
    </source>
</evidence>
<dbReference type="EMBL" id="LAZR01027071">
    <property type="protein sequence ID" value="KKL66856.1"/>
    <property type="molecule type" value="Genomic_DNA"/>
</dbReference>
<keyword evidence="1" id="KW-0456">Lyase</keyword>
<protein>
    <recommendedName>
        <fullName evidence="2">Amidohydrolase-related domain-containing protein</fullName>
    </recommendedName>
</protein>
<name>A0A0F9EKR7_9ZZZZ</name>
<sequence length="324" mass="35291">MAINVHAHLSKDVSVDERVEHYRHPEITHTVLFGDWDMVSEAMSKYPDFIVGFGQIRYPTPPTADTIRQFVDRGFRGVKIIGIRRPYDDPELFGMYEAIVEHGLPVVFHTGFLSISSGIGADGAFESMLFMRPGRLDTLARAFPEMVMIGAHLGAPWCQEACSVMWKHQNVYFDMSGGTVKLMSLAQLRQLFSQGAGSGFLRDEGDQLNGPMIGKLVFGTDNPAPPSMLEWYHNFCDKLGVDEQTTHRIMTGNAATILGLTDAVDASAANILNAINIGVNPILGSNADTLFLGLTDHHLTLTGDEAAAVTFIGADDAGAADTVF</sequence>
<gene>
    <name evidence="3" type="ORF">LCGC14_2140810</name>
</gene>
<reference evidence="3" key="1">
    <citation type="journal article" date="2015" name="Nature">
        <title>Complex archaea that bridge the gap between prokaryotes and eukaryotes.</title>
        <authorList>
            <person name="Spang A."/>
            <person name="Saw J.H."/>
            <person name="Jorgensen S.L."/>
            <person name="Zaremba-Niedzwiedzka K."/>
            <person name="Martijn J."/>
            <person name="Lind A.E."/>
            <person name="van Eijk R."/>
            <person name="Schleper C."/>
            <person name="Guy L."/>
            <person name="Ettema T.J."/>
        </authorList>
    </citation>
    <scope>NUCLEOTIDE SEQUENCE</scope>
</reference>
<evidence type="ECO:0000256" key="1">
    <source>
        <dbReference type="ARBA" id="ARBA00023239"/>
    </source>
</evidence>
<dbReference type="SUPFAM" id="SSF51556">
    <property type="entry name" value="Metallo-dependent hydrolases"/>
    <property type="match status" value="1"/>
</dbReference>
<comment type="caution">
    <text evidence="3">The sequence shown here is derived from an EMBL/GenBank/DDBJ whole genome shotgun (WGS) entry which is preliminary data.</text>
</comment>
<accession>A0A0F9EKR7</accession>
<dbReference type="InterPro" id="IPR032466">
    <property type="entry name" value="Metal_Hydrolase"/>
</dbReference>
<dbReference type="GO" id="GO:0016831">
    <property type="term" value="F:carboxy-lyase activity"/>
    <property type="evidence" value="ECO:0007669"/>
    <property type="project" value="InterPro"/>
</dbReference>